<name>M7XAB6_9BACT</name>
<dbReference type="Proteomes" id="UP000010953">
    <property type="component" value="Unassembled WGS sequence"/>
</dbReference>
<dbReference type="EMBL" id="AMZY02000006">
    <property type="protein sequence ID" value="EMS34355.1"/>
    <property type="molecule type" value="Genomic_DNA"/>
</dbReference>
<comment type="caution">
    <text evidence="1">The sequence shown here is derived from an EMBL/GenBank/DDBJ whole genome shotgun (WGS) entry which is preliminary data.</text>
</comment>
<protein>
    <submittedName>
        <fullName evidence="1">Uncharacterized protein</fullName>
    </submittedName>
</protein>
<accession>M7XAB6</accession>
<proteinExistence type="predicted"/>
<dbReference type="STRING" id="1239962.C943_03574"/>
<evidence type="ECO:0000313" key="1">
    <source>
        <dbReference type="EMBL" id="EMS34355.1"/>
    </source>
</evidence>
<keyword evidence="2" id="KW-1185">Reference proteome</keyword>
<evidence type="ECO:0000313" key="2">
    <source>
        <dbReference type="Proteomes" id="UP000010953"/>
    </source>
</evidence>
<sequence>MYIAEGFDMLYTTKAIVPTEKDINEDVMAFPEKDVSLLLKAI</sequence>
<dbReference type="InParanoid" id="M7XAB6"/>
<dbReference type="AlphaFoldDB" id="M7XAB6"/>
<gene>
    <name evidence="1" type="ORF">C943_03574</name>
</gene>
<reference evidence="1" key="1">
    <citation type="submission" date="2013-01" db="EMBL/GenBank/DDBJ databases">
        <title>Genome assembly of Mariniradius saccharolyticus AK6.</title>
        <authorList>
            <person name="Vaidya B."/>
            <person name="Khatri I."/>
            <person name="Tanuku N.R.S."/>
            <person name="Subramanian S."/>
            <person name="Pinnaka A."/>
        </authorList>
    </citation>
    <scope>NUCLEOTIDE SEQUENCE [LARGE SCALE GENOMIC DNA]</scope>
    <source>
        <strain evidence="1">AK6</strain>
    </source>
</reference>
<organism evidence="1 2">
    <name type="scientific">Mariniradius saccharolyticus AK6</name>
    <dbReference type="NCBI Taxonomy" id="1239962"/>
    <lineage>
        <taxon>Bacteria</taxon>
        <taxon>Pseudomonadati</taxon>
        <taxon>Bacteroidota</taxon>
        <taxon>Cytophagia</taxon>
        <taxon>Cytophagales</taxon>
        <taxon>Cyclobacteriaceae</taxon>
        <taxon>Mariniradius</taxon>
    </lineage>
</organism>